<accession>A0A9D4K7S5</accession>
<dbReference type="EMBL" id="JAIWYP010000004">
    <property type="protein sequence ID" value="KAH3834534.1"/>
    <property type="molecule type" value="Genomic_DNA"/>
</dbReference>
<evidence type="ECO:0000256" key="1">
    <source>
        <dbReference type="SAM" id="MobiDB-lite"/>
    </source>
</evidence>
<reference evidence="2" key="1">
    <citation type="journal article" date="2019" name="bioRxiv">
        <title>The Genome of the Zebra Mussel, Dreissena polymorpha: A Resource for Invasive Species Research.</title>
        <authorList>
            <person name="McCartney M.A."/>
            <person name="Auch B."/>
            <person name="Kono T."/>
            <person name="Mallez S."/>
            <person name="Zhang Y."/>
            <person name="Obille A."/>
            <person name="Becker A."/>
            <person name="Abrahante J.E."/>
            <person name="Garbe J."/>
            <person name="Badalamenti J.P."/>
            <person name="Herman A."/>
            <person name="Mangelson H."/>
            <person name="Liachko I."/>
            <person name="Sullivan S."/>
            <person name="Sone E.D."/>
            <person name="Koren S."/>
            <person name="Silverstein K.A.T."/>
            <person name="Beckman K.B."/>
            <person name="Gohl D.M."/>
        </authorList>
    </citation>
    <scope>NUCLEOTIDE SEQUENCE</scope>
    <source>
        <strain evidence="2">Duluth1</strain>
        <tissue evidence="2">Whole animal</tissue>
    </source>
</reference>
<evidence type="ECO:0000313" key="2">
    <source>
        <dbReference type="EMBL" id="KAH3834534.1"/>
    </source>
</evidence>
<comment type="caution">
    <text evidence="2">The sequence shown here is derived from an EMBL/GenBank/DDBJ whole genome shotgun (WGS) entry which is preliminary data.</text>
</comment>
<organism evidence="2 3">
    <name type="scientific">Dreissena polymorpha</name>
    <name type="common">Zebra mussel</name>
    <name type="synonym">Mytilus polymorpha</name>
    <dbReference type="NCBI Taxonomy" id="45954"/>
    <lineage>
        <taxon>Eukaryota</taxon>
        <taxon>Metazoa</taxon>
        <taxon>Spiralia</taxon>
        <taxon>Lophotrochozoa</taxon>
        <taxon>Mollusca</taxon>
        <taxon>Bivalvia</taxon>
        <taxon>Autobranchia</taxon>
        <taxon>Heteroconchia</taxon>
        <taxon>Euheterodonta</taxon>
        <taxon>Imparidentia</taxon>
        <taxon>Neoheterodontei</taxon>
        <taxon>Myida</taxon>
        <taxon>Dreissenoidea</taxon>
        <taxon>Dreissenidae</taxon>
        <taxon>Dreissena</taxon>
    </lineage>
</organism>
<feature type="region of interest" description="Disordered" evidence="1">
    <location>
        <begin position="1"/>
        <end position="54"/>
    </location>
</feature>
<sequence>MAPAPSHVSKPNTIHSSVPLDDKGFVIPPKPDVPAPSPPVQARHESPNKSSSSP</sequence>
<protein>
    <submittedName>
        <fullName evidence="2">Uncharacterized protein</fullName>
    </submittedName>
</protein>
<dbReference type="Proteomes" id="UP000828390">
    <property type="component" value="Unassembled WGS sequence"/>
</dbReference>
<feature type="compositionally biased region" description="Pro residues" evidence="1">
    <location>
        <begin position="28"/>
        <end position="39"/>
    </location>
</feature>
<name>A0A9D4K7S5_DREPO</name>
<evidence type="ECO:0000313" key="3">
    <source>
        <dbReference type="Proteomes" id="UP000828390"/>
    </source>
</evidence>
<dbReference type="AlphaFoldDB" id="A0A9D4K7S5"/>
<proteinExistence type="predicted"/>
<gene>
    <name evidence="2" type="ORF">DPMN_107863</name>
</gene>
<reference evidence="2" key="2">
    <citation type="submission" date="2020-11" db="EMBL/GenBank/DDBJ databases">
        <authorList>
            <person name="McCartney M.A."/>
            <person name="Auch B."/>
            <person name="Kono T."/>
            <person name="Mallez S."/>
            <person name="Becker A."/>
            <person name="Gohl D.M."/>
            <person name="Silverstein K.A.T."/>
            <person name="Koren S."/>
            <person name="Bechman K.B."/>
            <person name="Herman A."/>
            <person name="Abrahante J.E."/>
            <person name="Garbe J."/>
        </authorList>
    </citation>
    <scope>NUCLEOTIDE SEQUENCE</scope>
    <source>
        <strain evidence="2">Duluth1</strain>
        <tissue evidence="2">Whole animal</tissue>
    </source>
</reference>
<keyword evidence="3" id="KW-1185">Reference proteome</keyword>